<dbReference type="Proteomes" id="UP001177003">
    <property type="component" value="Chromosome 2"/>
</dbReference>
<reference evidence="1" key="1">
    <citation type="submission" date="2023-04" db="EMBL/GenBank/DDBJ databases">
        <authorList>
            <person name="Vijverberg K."/>
            <person name="Xiong W."/>
            <person name="Schranz E."/>
        </authorList>
    </citation>
    <scope>NUCLEOTIDE SEQUENCE</scope>
</reference>
<protein>
    <submittedName>
        <fullName evidence="1">Uncharacterized protein</fullName>
    </submittedName>
</protein>
<dbReference type="AlphaFoldDB" id="A0AA35YDM4"/>
<gene>
    <name evidence="1" type="ORF">LSALG_LOCUS12344</name>
</gene>
<proteinExistence type="predicted"/>
<organism evidence="1 2">
    <name type="scientific">Lactuca saligna</name>
    <name type="common">Willowleaf lettuce</name>
    <dbReference type="NCBI Taxonomy" id="75948"/>
    <lineage>
        <taxon>Eukaryota</taxon>
        <taxon>Viridiplantae</taxon>
        <taxon>Streptophyta</taxon>
        <taxon>Embryophyta</taxon>
        <taxon>Tracheophyta</taxon>
        <taxon>Spermatophyta</taxon>
        <taxon>Magnoliopsida</taxon>
        <taxon>eudicotyledons</taxon>
        <taxon>Gunneridae</taxon>
        <taxon>Pentapetalae</taxon>
        <taxon>asterids</taxon>
        <taxon>campanulids</taxon>
        <taxon>Asterales</taxon>
        <taxon>Asteraceae</taxon>
        <taxon>Cichorioideae</taxon>
        <taxon>Cichorieae</taxon>
        <taxon>Lactucinae</taxon>
        <taxon>Lactuca</taxon>
    </lineage>
</organism>
<keyword evidence="2" id="KW-1185">Reference proteome</keyword>
<sequence length="174" mass="20079">MFTDHDFSGMDLHGCCEFLERFVGEPFEKLYYLARDLTMANDHTGEGFEDWFDEESDESGSVILGDDKETAQGIPDLEPTYMFDAGLDDEINGEYCTPLNKTKDDEFLNKLCLEGGEEKKIEEIDNSEELDHDVLEEHPIFNPHVHWKKKEPILGMRFEDPKQLKNMLCYGQVG</sequence>
<dbReference type="EMBL" id="OX465078">
    <property type="protein sequence ID" value="CAI9272102.1"/>
    <property type="molecule type" value="Genomic_DNA"/>
</dbReference>
<accession>A0AA35YDM4</accession>
<evidence type="ECO:0000313" key="1">
    <source>
        <dbReference type="EMBL" id="CAI9272102.1"/>
    </source>
</evidence>
<evidence type="ECO:0000313" key="2">
    <source>
        <dbReference type="Proteomes" id="UP001177003"/>
    </source>
</evidence>
<name>A0AA35YDM4_LACSI</name>